<reference evidence="2 3" key="1">
    <citation type="submission" date="2019-05" db="EMBL/GenBank/DDBJ databases">
        <title>We sequenced the genome of Paenibacillus hemerocallicola KCTC 33185 for further insight into its adaptation and study the phylogeny of Paenibacillus.</title>
        <authorList>
            <person name="Narsing Rao M.P."/>
        </authorList>
    </citation>
    <scope>NUCLEOTIDE SEQUENCE [LARGE SCALE GENOMIC DNA]</scope>
    <source>
        <strain evidence="2 3">KCTC 33185</strain>
    </source>
</reference>
<dbReference type="PROSITE" id="PS51832">
    <property type="entry name" value="HD_GYP"/>
    <property type="match status" value="1"/>
</dbReference>
<dbReference type="AlphaFoldDB" id="A0A5C4TG41"/>
<evidence type="ECO:0000313" key="2">
    <source>
        <dbReference type="EMBL" id="TNJ67606.1"/>
    </source>
</evidence>
<name>A0A5C4TG41_9BACL</name>
<dbReference type="PANTHER" id="PTHR43155:SF2">
    <property type="entry name" value="CYCLIC DI-GMP PHOSPHODIESTERASE PA4108"/>
    <property type="match status" value="1"/>
</dbReference>
<dbReference type="SMART" id="SM00471">
    <property type="entry name" value="HDc"/>
    <property type="match status" value="1"/>
</dbReference>
<dbReference type="RefSeq" id="WP_139600892.1">
    <property type="nucleotide sequence ID" value="NZ_VDCQ01000004.1"/>
</dbReference>
<gene>
    <name evidence="2" type="ORF">FE784_04280</name>
</gene>
<dbReference type="InterPro" id="IPR003607">
    <property type="entry name" value="HD/PDEase_dom"/>
</dbReference>
<feature type="domain" description="HD-GYP" evidence="1">
    <location>
        <begin position="1"/>
        <end position="194"/>
    </location>
</feature>
<comment type="caution">
    <text evidence="2">The sequence shown here is derived from an EMBL/GenBank/DDBJ whole genome shotgun (WGS) entry which is preliminary data.</text>
</comment>
<evidence type="ECO:0000313" key="3">
    <source>
        <dbReference type="Proteomes" id="UP000307943"/>
    </source>
</evidence>
<dbReference type="Pfam" id="PF13487">
    <property type="entry name" value="HD_5"/>
    <property type="match status" value="1"/>
</dbReference>
<dbReference type="InterPro" id="IPR037522">
    <property type="entry name" value="HD_GYP_dom"/>
</dbReference>
<proteinExistence type="predicted"/>
<protein>
    <submittedName>
        <fullName evidence="2">HD domain-containing protein</fullName>
    </submittedName>
</protein>
<dbReference type="EMBL" id="VDCQ01000004">
    <property type="protein sequence ID" value="TNJ67606.1"/>
    <property type="molecule type" value="Genomic_DNA"/>
</dbReference>
<organism evidence="2 3">
    <name type="scientific">Paenibacillus hemerocallicola</name>
    <dbReference type="NCBI Taxonomy" id="1172614"/>
    <lineage>
        <taxon>Bacteria</taxon>
        <taxon>Bacillati</taxon>
        <taxon>Bacillota</taxon>
        <taxon>Bacilli</taxon>
        <taxon>Bacillales</taxon>
        <taxon>Paenibacillaceae</taxon>
        <taxon>Paenibacillus</taxon>
    </lineage>
</organism>
<accession>A0A5C4TG41</accession>
<keyword evidence="3" id="KW-1185">Reference proteome</keyword>
<dbReference type="Gene3D" id="1.10.3210.10">
    <property type="entry name" value="Hypothetical protein af1432"/>
    <property type="match status" value="1"/>
</dbReference>
<dbReference type="PANTHER" id="PTHR43155">
    <property type="entry name" value="CYCLIC DI-GMP PHOSPHODIESTERASE PA4108-RELATED"/>
    <property type="match status" value="1"/>
</dbReference>
<evidence type="ECO:0000259" key="1">
    <source>
        <dbReference type="PROSITE" id="PS51832"/>
    </source>
</evidence>
<dbReference type="CDD" id="cd00077">
    <property type="entry name" value="HDc"/>
    <property type="match status" value="1"/>
</dbReference>
<sequence length="213" mass="24490">MLNAINRLLIRLSVKDRETFGHVLRVGALAQCWTSYYEMPVQEDRQAFIVGCCVHDVGKILIDSAILRKTSKLDRDEWDVMKTHPECGEKLLLEQQMTDSRLLDIVKFHHERWDGKGYPMGLQGEDIPAMARMCSIIDAFDAMISDRPYKEGMTIEQAKEELAVQSGIQFDEGYVRQFLSLPDPMLYDPSPVRLEQLAVEGTLFYVQSFRRGK</sequence>
<dbReference type="SUPFAM" id="SSF109604">
    <property type="entry name" value="HD-domain/PDEase-like"/>
    <property type="match status" value="1"/>
</dbReference>
<dbReference type="OrthoDB" id="9759601at2"/>
<dbReference type="Proteomes" id="UP000307943">
    <property type="component" value="Unassembled WGS sequence"/>
</dbReference>